<sequence>MNTMQYSGYMARVEFDERDNIFVGRVLGVNSIISFHGEAVAELRTAFIEAVDDYLADCKERGVAPDKPASGKLMLRIDPSIHAAVSVAASAAGESINQWSEEVLGRAARESMERTAAPKAKTARAAKTAPTPKRPAAKAAKPRTTSRTRTAPAHA</sequence>
<reference evidence="2 3" key="1">
    <citation type="submission" date="2020-04" db="EMBL/GenBank/DDBJ databases">
        <authorList>
            <person name="De Canck E."/>
        </authorList>
    </citation>
    <scope>NUCLEOTIDE SEQUENCE [LARGE SCALE GENOMIC DNA]</scope>
    <source>
        <strain evidence="2 3">LMG 29542</strain>
    </source>
</reference>
<dbReference type="RefSeq" id="WP_175233435.1">
    <property type="nucleotide sequence ID" value="NZ_CADIKH010000238.1"/>
</dbReference>
<evidence type="ECO:0000256" key="1">
    <source>
        <dbReference type="SAM" id="MobiDB-lite"/>
    </source>
</evidence>
<name>A0A6J5F7Z6_9BURK</name>
<dbReference type="SUPFAM" id="SSF47598">
    <property type="entry name" value="Ribbon-helix-helix"/>
    <property type="match status" value="1"/>
</dbReference>
<evidence type="ECO:0008006" key="4">
    <source>
        <dbReference type="Google" id="ProtNLM"/>
    </source>
</evidence>
<keyword evidence="3" id="KW-1185">Reference proteome</keyword>
<dbReference type="AlphaFoldDB" id="A0A6J5F7Z6"/>
<evidence type="ECO:0000313" key="3">
    <source>
        <dbReference type="Proteomes" id="UP000494363"/>
    </source>
</evidence>
<proteinExistence type="predicted"/>
<feature type="region of interest" description="Disordered" evidence="1">
    <location>
        <begin position="107"/>
        <end position="155"/>
    </location>
</feature>
<organism evidence="2 3">
    <name type="scientific">Paraburkholderia humisilvae</name>
    <dbReference type="NCBI Taxonomy" id="627669"/>
    <lineage>
        <taxon>Bacteria</taxon>
        <taxon>Pseudomonadati</taxon>
        <taxon>Pseudomonadota</taxon>
        <taxon>Betaproteobacteria</taxon>
        <taxon>Burkholderiales</taxon>
        <taxon>Burkholderiaceae</taxon>
        <taxon>Paraburkholderia</taxon>
    </lineage>
</organism>
<dbReference type="InterPro" id="IPR010985">
    <property type="entry name" value="Ribbon_hlx_hlx"/>
</dbReference>
<dbReference type="InterPro" id="IPR008651">
    <property type="entry name" value="Uncharacterised_HicB"/>
</dbReference>
<evidence type="ECO:0000313" key="2">
    <source>
        <dbReference type="EMBL" id="CAB3775038.1"/>
    </source>
</evidence>
<dbReference type="GO" id="GO:0006355">
    <property type="term" value="P:regulation of DNA-templated transcription"/>
    <property type="evidence" value="ECO:0007669"/>
    <property type="project" value="InterPro"/>
</dbReference>
<protein>
    <recommendedName>
        <fullName evidence="4">HicB family protein</fullName>
    </recommendedName>
</protein>
<accession>A0A6J5F7Z6</accession>
<dbReference type="InterPro" id="IPR035069">
    <property type="entry name" value="TTHA1013/TTHA0281-like"/>
</dbReference>
<dbReference type="Pfam" id="PF05534">
    <property type="entry name" value="HicB"/>
    <property type="match status" value="1"/>
</dbReference>
<dbReference type="EMBL" id="CADIKH010000238">
    <property type="protein sequence ID" value="CAB3775038.1"/>
    <property type="molecule type" value="Genomic_DNA"/>
</dbReference>
<dbReference type="SUPFAM" id="SSF143100">
    <property type="entry name" value="TTHA1013/TTHA0281-like"/>
    <property type="match status" value="1"/>
</dbReference>
<dbReference type="Proteomes" id="UP000494363">
    <property type="component" value="Unassembled WGS sequence"/>
</dbReference>
<feature type="compositionally biased region" description="Low complexity" evidence="1">
    <location>
        <begin position="114"/>
        <end position="131"/>
    </location>
</feature>
<gene>
    <name evidence="2" type="ORF">LMG29542_08420</name>
</gene>